<dbReference type="PANTHER" id="PTHR32247:SF4">
    <property type="entry name" value="DIRECT IAP-BINDING PROTEIN WITH LOW PI"/>
    <property type="match status" value="1"/>
</dbReference>
<dbReference type="InParanoid" id="A0A2I4CL05"/>
<evidence type="ECO:0000313" key="10">
    <source>
        <dbReference type="RefSeq" id="XP_013880666.1"/>
    </source>
</evidence>
<dbReference type="Pfam" id="PF09057">
    <property type="entry name" value="Smac_DIABLO"/>
    <property type="match status" value="1"/>
</dbReference>
<dbReference type="GO" id="GO:0043065">
    <property type="term" value="P:positive regulation of apoptotic process"/>
    <property type="evidence" value="ECO:0007669"/>
    <property type="project" value="UniProtKB-ARBA"/>
</dbReference>
<organism evidence="9 10">
    <name type="scientific">Austrofundulus limnaeus</name>
    <name type="common">Annual killifish</name>
    <dbReference type="NCBI Taxonomy" id="52670"/>
    <lineage>
        <taxon>Eukaryota</taxon>
        <taxon>Metazoa</taxon>
        <taxon>Chordata</taxon>
        <taxon>Craniata</taxon>
        <taxon>Vertebrata</taxon>
        <taxon>Euteleostomi</taxon>
        <taxon>Actinopterygii</taxon>
        <taxon>Neopterygii</taxon>
        <taxon>Teleostei</taxon>
        <taxon>Neoteleostei</taxon>
        <taxon>Acanthomorphata</taxon>
        <taxon>Ovalentaria</taxon>
        <taxon>Atherinomorphae</taxon>
        <taxon>Cyprinodontiformes</taxon>
        <taxon>Rivulidae</taxon>
        <taxon>Austrofundulus</taxon>
    </lineage>
</organism>
<evidence type="ECO:0000256" key="5">
    <source>
        <dbReference type="ARBA" id="ARBA00033049"/>
    </source>
</evidence>
<dbReference type="AlphaFoldDB" id="A0A2I4CL05"/>
<name>A0A2I4CL05_AUSLI</name>
<evidence type="ECO:0000256" key="3">
    <source>
        <dbReference type="ARBA" id="ARBA00022946"/>
    </source>
</evidence>
<feature type="coiled-coil region" evidence="7">
    <location>
        <begin position="196"/>
        <end position="228"/>
    </location>
</feature>
<reference evidence="10" key="1">
    <citation type="submission" date="2025-08" db="UniProtKB">
        <authorList>
            <consortium name="RefSeq"/>
        </authorList>
    </citation>
    <scope>IDENTIFICATION</scope>
    <source>
        <strain evidence="10">Quisiro</strain>
        <tissue evidence="10">Liver</tissue>
    </source>
</reference>
<evidence type="ECO:0000256" key="8">
    <source>
        <dbReference type="SAM" id="MobiDB-lite"/>
    </source>
</evidence>
<evidence type="ECO:0000256" key="4">
    <source>
        <dbReference type="ARBA" id="ARBA00023128"/>
    </source>
</evidence>
<dbReference type="KEGG" id="alim:106529727"/>
<accession>A0A2I4CL05</accession>
<dbReference type="GO" id="GO:0005739">
    <property type="term" value="C:mitochondrion"/>
    <property type="evidence" value="ECO:0007669"/>
    <property type="project" value="UniProtKB-SubCell"/>
</dbReference>
<evidence type="ECO:0000256" key="6">
    <source>
        <dbReference type="ARBA" id="ARBA00046319"/>
    </source>
</evidence>
<keyword evidence="9" id="KW-1185">Reference proteome</keyword>
<evidence type="ECO:0000256" key="1">
    <source>
        <dbReference type="ARBA" id="ARBA00004173"/>
    </source>
</evidence>
<dbReference type="GeneID" id="106529727"/>
<dbReference type="InterPro" id="IPR009062">
    <property type="entry name" value="Smac/DIABLO-like_sf"/>
</dbReference>
<evidence type="ECO:0000313" key="9">
    <source>
        <dbReference type="Proteomes" id="UP000192220"/>
    </source>
</evidence>
<dbReference type="GO" id="GO:0008631">
    <property type="term" value="P:intrinsic apoptotic signaling pathway in response to oxidative stress"/>
    <property type="evidence" value="ECO:0007669"/>
    <property type="project" value="TreeGrafter"/>
</dbReference>
<evidence type="ECO:0000256" key="7">
    <source>
        <dbReference type="SAM" id="Coils"/>
    </source>
</evidence>
<keyword evidence="3" id="KW-0809">Transit peptide</keyword>
<dbReference type="PANTHER" id="PTHR32247">
    <property type="entry name" value="DIABLO HOMOLOG, MITOCHONDRIAL"/>
    <property type="match status" value="1"/>
</dbReference>
<gene>
    <name evidence="10" type="primary">LOC106529727</name>
</gene>
<dbReference type="GO" id="GO:0051402">
    <property type="term" value="P:neuron apoptotic process"/>
    <property type="evidence" value="ECO:0007669"/>
    <property type="project" value="TreeGrafter"/>
</dbReference>
<dbReference type="STRING" id="52670.A0A2I4CL05"/>
<keyword evidence="4" id="KW-0496">Mitochondrion</keyword>
<proteinExistence type="inferred from homology"/>
<dbReference type="OrthoDB" id="6153032at2759"/>
<keyword evidence="7" id="KW-0175">Coiled coil</keyword>
<feature type="region of interest" description="Disordered" evidence="8">
    <location>
        <begin position="38"/>
        <end position="57"/>
    </location>
</feature>
<sequence length="251" mass="27732">MQAVRQCSACARRAAGGFQHNQPENPLLRRRAACLRSLSSSESRRPRVQKPGDLTNPAHMSLASLSVGHGLWQVEDLSHNSLLRKAASVLTDSSSTFLSQATLALTDALTDYSKAVHSRIAFQRKYLASLGKMSQAEEESLQQAICDWRAEAAERLDECKHYESTWTNAINLSKMAAEAAYTSGAHQASILVRTNVQVAQSQVEDAKKLSAEADKKLAETKAEEIQRMAEYTAFLEEGGEHEVHEAYLRED</sequence>
<evidence type="ECO:0000256" key="2">
    <source>
        <dbReference type="ARBA" id="ARBA00022703"/>
    </source>
</evidence>
<dbReference type="SUPFAM" id="SSF46984">
    <property type="entry name" value="Smac/diablo"/>
    <property type="match status" value="1"/>
</dbReference>
<dbReference type="FunFam" id="1.20.58.70:FF:000012">
    <property type="entry name" value="diablo homolog, mitochondrial isoform X1"/>
    <property type="match status" value="1"/>
</dbReference>
<dbReference type="Proteomes" id="UP000192220">
    <property type="component" value="Unplaced"/>
</dbReference>
<dbReference type="InterPro" id="IPR015142">
    <property type="entry name" value="Smac_DIABLO"/>
</dbReference>
<protein>
    <recommendedName>
        <fullName evidence="5">Direct IAP-binding protein with low pI</fullName>
    </recommendedName>
</protein>
<comment type="subcellular location">
    <subcellularLocation>
        <location evidence="1">Mitochondrion</location>
    </subcellularLocation>
</comment>
<dbReference type="Gene3D" id="1.20.58.70">
    <property type="match status" value="1"/>
</dbReference>
<dbReference type="RefSeq" id="XP_013880666.1">
    <property type="nucleotide sequence ID" value="XM_014025212.1"/>
</dbReference>
<keyword evidence="2" id="KW-0053">Apoptosis</keyword>
<comment type="similarity">
    <text evidence="6">Belongs to the Smac/DIABLO protein family.</text>
</comment>